<dbReference type="PANTHER" id="PTHR43343:SF3">
    <property type="entry name" value="PROTEASE DO-LIKE 8, CHLOROPLASTIC"/>
    <property type="match status" value="1"/>
</dbReference>
<keyword evidence="5" id="KW-1133">Transmembrane helix</keyword>
<name>A0A514LIK1_9BACI</name>
<keyword evidence="3" id="KW-0378">Hydrolase</keyword>
<dbReference type="Gene3D" id="2.40.10.10">
    <property type="entry name" value="Trypsin-like serine proteases"/>
    <property type="match status" value="2"/>
</dbReference>
<dbReference type="InterPro" id="IPR009003">
    <property type="entry name" value="Peptidase_S1_PA"/>
</dbReference>
<keyword evidence="5" id="KW-0812">Transmembrane</keyword>
<dbReference type="AlphaFoldDB" id="A0A514LIK1"/>
<dbReference type="InterPro" id="IPR001940">
    <property type="entry name" value="Peptidase_S1C"/>
</dbReference>
<accession>A0A514LIK1</accession>
<dbReference type="GO" id="GO:0006508">
    <property type="term" value="P:proteolysis"/>
    <property type="evidence" value="ECO:0007669"/>
    <property type="project" value="UniProtKB-KW"/>
</dbReference>
<dbReference type="SUPFAM" id="SSF50156">
    <property type="entry name" value="PDZ domain-like"/>
    <property type="match status" value="1"/>
</dbReference>
<evidence type="ECO:0000256" key="1">
    <source>
        <dbReference type="ARBA" id="ARBA00010541"/>
    </source>
</evidence>
<gene>
    <name evidence="7" type="ORF">EPH95_11290</name>
</gene>
<evidence type="ECO:0000256" key="3">
    <source>
        <dbReference type="ARBA" id="ARBA00022801"/>
    </source>
</evidence>
<reference evidence="8" key="1">
    <citation type="submission" date="2019-01" db="EMBL/GenBank/DDBJ databases">
        <title>Genomic analysis of Salicibibacter sp. NKC3-5.</title>
        <authorList>
            <person name="Oh Y.J."/>
        </authorList>
    </citation>
    <scope>NUCLEOTIDE SEQUENCE [LARGE SCALE GENOMIC DNA]</scope>
    <source>
        <strain evidence="8">NKC3-5</strain>
    </source>
</reference>
<evidence type="ECO:0000313" key="8">
    <source>
        <dbReference type="Proteomes" id="UP000319756"/>
    </source>
</evidence>
<dbReference type="KEGG" id="sale:EPH95_11290"/>
<evidence type="ECO:0000256" key="2">
    <source>
        <dbReference type="ARBA" id="ARBA00022670"/>
    </source>
</evidence>
<sequence length="417" mass="44860">MGYYDNHYRNENNEKKNRRRGLGLSGFVGAIIGALVVVAAFALVQTNDMTAPEEQEQGSNDSEFFAGESEQVSFDIHTDVTEAVEGVSEAVVGVFNMQEESFWSGGGGPPGEHGGEGEGIEAGTGSGVIYKEDGNQTFIVTNEHVIRGSDQVEISLSEGQRVGAEVVGEDIWTDLAVLSVSTEEIEDEVETVAEFGDSENLSPGEPAIAIGNPLGPTFARTVTQGIISATDRSIPVDLTGDGQIDWNAEVIQTDAAINQGNSGGPLLNAQGQVIGINSMEIAQGEGLGFAIPTSIVMPVIEDIENYGEVERPELGVEMGSVSDIPSYHWQETLNLPEDVTSGVFVTNVFPGSSADEDGLQEYDVIVEMDDQEIDFAHDLRMYLYTELDVGEEVTISFYRDGELQETTIELQEQQDSL</sequence>
<dbReference type="EMBL" id="CP035485">
    <property type="protein sequence ID" value="QDI91682.1"/>
    <property type="molecule type" value="Genomic_DNA"/>
</dbReference>
<dbReference type="Gene3D" id="2.30.42.10">
    <property type="match status" value="1"/>
</dbReference>
<feature type="domain" description="PDZ" evidence="6">
    <location>
        <begin position="307"/>
        <end position="373"/>
    </location>
</feature>
<dbReference type="PRINTS" id="PR00834">
    <property type="entry name" value="PROTEASES2C"/>
</dbReference>
<dbReference type="InterPro" id="IPR036034">
    <property type="entry name" value="PDZ_sf"/>
</dbReference>
<evidence type="ECO:0000313" key="7">
    <source>
        <dbReference type="EMBL" id="QDI91682.1"/>
    </source>
</evidence>
<dbReference type="Pfam" id="PF13180">
    <property type="entry name" value="PDZ_2"/>
    <property type="match status" value="1"/>
</dbReference>
<keyword evidence="4" id="KW-0720">Serine protease</keyword>
<dbReference type="OrthoDB" id="9758917at2"/>
<dbReference type="RefSeq" id="WP_142090044.1">
    <property type="nucleotide sequence ID" value="NZ_CP035485.1"/>
</dbReference>
<comment type="similarity">
    <text evidence="1">Belongs to the peptidase S1C family.</text>
</comment>
<dbReference type="SUPFAM" id="SSF50494">
    <property type="entry name" value="Trypsin-like serine proteases"/>
    <property type="match status" value="1"/>
</dbReference>
<evidence type="ECO:0000256" key="5">
    <source>
        <dbReference type="SAM" id="Phobius"/>
    </source>
</evidence>
<dbReference type="Pfam" id="PF13365">
    <property type="entry name" value="Trypsin_2"/>
    <property type="match status" value="1"/>
</dbReference>
<dbReference type="PANTHER" id="PTHR43343">
    <property type="entry name" value="PEPTIDASE S12"/>
    <property type="match status" value="1"/>
</dbReference>
<dbReference type="InterPro" id="IPR001478">
    <property type="entry name" value="PDZ"/>
</dbReference>
<dbReference type="InterPro" id="IPR043504">
    <property type="entry name" value="Peptidase_S1_PA_chymotrypsin"/>
</dbReference>
<dbReference type="GO" id="GO:0004252">
    <property type="term" value="F:serine-type endopeptidase activity"/>
    <property type="evidence" value="ECO:0007669"/>
    <property type="project" value="InterPro"/>
</dbReference>
<dbReference type="Proteomes" id="UP000319756">
    <property type="component" value="Chromosome"/>
</dbReference>
<dbReference type="PROSITE" id="PS50106">
    <property type="entry name" value="PDZ"/>
    <property type="match status" value="1"/>
</dbReference>
<evidence type="ECO:0000259" key="6">
    <source>
        <dbReference type="PROSITE" id="PS50106"/>
    </source>
</evidence>
<proteinExistence type="inferred from homology"/>
<keyword evidence="8" id="KW-1185">Reference proteome</keyword>
<dbReference type="InterPro" id="IPR051201">
    <property type="entry name" value="Chloro_Bact_Ser_Proteases"/>
</dbReference>
<dbReference type="SMART" id="SM00228">
    <property type="entry name" value="PDZ"/>
    <property type="match status" value="1"/>
</dbReference>
<feature type="transmembrane region" description="Helical" evidence="5">
    <location>
        <begin position="21"/>
        <end position="44"/>
    </location>
</feature>
<organism evidence="7 8">
    <name type="scientific">Salicibibacter halophilus</name>
    <dbReference type="NCBI Taxonomy" id="2502791"/>
    <lineage>
        <taxon>Bacteria</taxon>
        <taxon>Bacillati</taxon>
        <taxon>Bacillota</taxon>
        <taxon>Bacilli</taxon>
        <taxon>Bacillales</taxon>
        <taxon>Bacillaceae</taxon>
        <taxon>Salicibibacter</taxon>
    </lineage>
</organism>
<keyword evidence="2 7" id="KW-0645">Protease</keyword>
<protein>
    <submittedName>
        <fullName evidence="7">Trypsin-like serine protease</fullName>
    </submittedName>
</protein>
<evidence type="ECO:0000256" key="4">
    <source>
        <dbReference type="ARBA" id="ARBA00022825"/>
    </source>
</evidence>
<keyword evidence="5" id="KW-0472">Membrane</keyword>